<keyword evidence="7 13" id="KW-0671">Queuosine biosynthesis</keyword>
<gene>
    <name evidence="13" type="primary">queA</name>
    <name evidence="14" type="ORF">B0W44_04915</name>
</gene>
<organism evidence="14 15">
    <name type="scientific">Novibacillus thermophilus</name>
    <dbReference type="NCBI Taxonomy" id="1471761"/>
    <lineage>
        <taxon>Bacteria</taxon>
        <taxon>Bacillati</taxon>
        <taxon>Bacillota</taxon>
        <taxon>Bacilli</taxon>
        <taxon>Bacillales</taxon>
        <taxon>Thermoactinomycetaceae</taxon>
        <taxon>Novibacillus</taxon>
    </lineage>
</organism>
<dbReference type="NCBIfam" id="NF001140">
    <property type="entry name" value="PRK00147.1"/>
    <property type="match status" value="1"/>
</dbReference>
<dbReference type="KEGG" id="ntr:B0W44_04915"/>
<dbReference type="UniPathway" id="UPA00392"/>
<dbReference type="OrthoDB" id="9805933at2"/>
<dbReference type="Gene3D" id="2.40.10.240">
    <property type="entry name" value="QueA-like"/>
    <property type="match status" value="1"/>
</dbReference>
<sequence>MDVSQFDFDLPERLIAQTPLAERSESRLLVLRREDGSIRHRRFQDIVEFLQPGDVLVLNDSKVIPARLIGSKADTGAKIELLLLKQLQGDRWETLVKPAKRIKAGTKVVFGQGELVAVAEEEGEAPGGRIFRLEYDGVLMELLNRLGQMPLPPYIKKQLDDPDRYQTVYARHPGSAAAPTAGLHFTPELLNRIEQRGVNIAAITLHVGLGTFRPVTADRVEDHRMHAEYYDVSREAAEAVNKAKANGRRVVAVGTTSCRTLESIADDEGTVYARSGWTDIFIYPGYTFRAVDALITNFHLPKSTLVMLVSAFAGRELTMKSYREAVREEYRFFSFGDAMLII</sequence>
<dbReference type="EMBL" id="CP019699">
    <property type="protein sequence ID" value="AQS55215.1"/>
    <property type="molecule type" value="Genomic_DNA"/>
</dbReference>
<keyword evidence="14" id="KW-0413">Isomerase</keyword>
<evidence type="ECO:0000313" key="15">
    <source>
        <dbReference type="Proteomes" id="UP000188603"/>
    </source>
</evidence>
<dbReference type="GO" id="GO:0008616">
    <property type="term" value="P:tRNA queuosine(34) biosynthetic process"/>
    <property type="evidence" value="ECO:0007669"/>
    <property type="project" value="UniProtKB-UniRule"/>
</dbReference>
<dbReference type="InterPro" id="IPR003699">
    <property type="entry name" value="QueA"/>
</dbReference>
<dbReference type="InterPro" id="IPR042119">
    <property type="entry name" value="QueA_dom2"/>
</dbReference>
<dbReference type="FunFam" id="3.40.1780.10:FF:000001">
    <property type="entry name" value="S-adenosylmethionine:tRNA ribosyltransferase-isomerase"/>
    <property type="match status" value="1"/>
</dbReference>
<dbReference type="Proteomes" id="UP000188603">
    <property type="component" value="Chromosome"/>
</dbReference>
<evidence type="ECO:0000256" key="5">
    <source>
        <dbReference type="ARBA" id="ARBA00022679"/>
    </source>
</evidence>
<dbReference type="RefSeq" id="WP_077719032.1">
    <property type="nucleotide sequence ID" value="NZ_CP019699.1"/>
</dbReference>
<protein>
    <recommendedName>
        <fullName evidence="11 13">S-adenosylmethionine:tRNA ribosyltransferase-isomerase</fullName>
        <ecNumber evidence="10 13">2.4.99.17</ecNumber>
    </recommendedName>
    <alternativeName>
        <fullName evidence="12 13">Queuosine biosynthesis protein QueA</fullName>
    </alternativeName>
</protein>
<evidence type="ECO:0000256" key="13">
    <source>
        <dbReference type="HAMAP-Rule" id="MF_00113"/>
    </source>
</evidence>
<evidence type="ECO:0000256" key="4">
    <source>
        <dbReference type="ARBA" id="ARBA00022490"/>
    </source>
</evidence>
<dbReference type="Pfam" id="PF02547">
    <property type="entry name" value="Queuosine_synth"/>
    <property type="match status" value="1"/>
</dbReference>
<evidence type="ECO:0000256" key="3">
    <source>
        <dbReference type="ARBA" id="ARBA00011245"/>
    </source>
</evidence>
<dbReference type="InterPro" id="IPR042118">
    <property type="entry name" value="QueA_dom1"/>
</dbReference>
<dbReference type="FunFam" id="2.40.10.240:FF:000002">
    <property type="entry name" value="S-adenosylmethionine:tRNA ribosyltransferase-isomerase"/>
    <property type="match status" value="1"/>
</dbReference>
<comment type="similarity">
    <text evidence="9 13">Belongs to the QueA family.</text>
</comment>
<evidence type="ECO:0000256" key="11">
    <source>
        <dbReference type="ARBA" id="ARBA00069325"/>
    </source>
</evidence>
<dbReference type="SUPFAM" id="SSF111337">
    <property type="entry name" value="QueA-like"/>
    <property type="match status" value="1"/>
</dbReference>
<comment type="pathway">
    <text evidence="2 13">tRNA modification; tRNA-queuosine biosynthesis.</text>
</comment>
<dbReference type="GO" id="GO:0005737">
    <property type="term" value="C:cytoplasm"/>
    <property type="evidence" value="ECO:0007669"/>
    <property type="project" value="UniProtKB-SubCell"/>
</dbReference>
<dbReference type="HAMAP" id="MF_00113">
    <property type="entry name" value="QueA"/>
    <property type="match status" value="1"/>
</dbReference>
<evidence type="ECO:0000313" key="14">
    <source>
        <dbReference type="EMBL" id="AQS55215.1"/>
    </source>
</evidence>
<evidence type="ECO:0000256" key="9">
    <source>
        <dbReference type="ARBA" id="ARBA00061210"/>
    </source>
</evidence>
<dbReference type="GO" id="GO:0051075">
    <property type="term" value="F:S-adenosylmethionine:tRNA ribosyltransferase-isomerase activity"/>
    <property type="evidence" value="ECO:0007669"/>
    <property type="project" value="UniProtKB-EC"/>
</dbReference>
<evidence type="ECO:0000256" key="10">
    <source>
        <dbReference type="ARBA" id="ARBA00066503"/>
    </source>
</evidence>
<dbReference type="AlphaFoldDB" id="A0A1U9K590"/>
<dbReference type="Gene3D" id="3.40.1780.10">
    <property type="entry name" value="QueA-like"/>
    <property type="match status" value="1"/>
</dbReference>
<comment type="subcellular location">
    <subcellularLocation>
        <location evidence="1 13">Cytoplasm</location>
    </subcellularLocation>
</comment>
<proteinExistence type="inferred from homology"/>
<evidence type="ECO:0000256" key="2">
    <source>
        <dbReference type="ARBA" id="ARBA00004691"/>
    </source>
</evidence>
<dbReference type="NCBIfam" id="TIGR00113">
    <property type="entry name" value="queA"/>
    <property type="match status" value="1"/>
</dbReference>
<evidence type="ECO:0000256" key="6">
    <source>
        <dbReference type="ARBA" id="ARBA00022691"/>
    </source>
</evidence>
<accession>A0A1U9K590</accession>
<evidence type="ECO:0000256" key="7">
    <source>
        <dbReference type="ARBA" id="ARBA00022785"/>
    </source>
</evidence>
<comment type="subunit">
    <text evidence="3 13">Monomer.</text>
</comment>
<dbReference type="STRING" id="1471761.B0W44_04915"/>
<reference evidence="14 15" key="1">
    <citation type="journal article" date="2015" name="Int. J. Syst. Evol. Microbiol.">
        <title>Novibacillus thermophilus gen. nov., sp. nov., a Gram-staining-negative and moderately thermophilic member of the family Thermoactinomycetaceae.</title>
        <authorList>
            <person name="Yang G."/>
            <person name="Chen J."/>
            <person name="Zhou S."/>
        </authorList>
    </citation>
    <scope>NUCLEOTIDE SEQUENCE [LARGE SCALE GENOMIC DNA]</scope>
    <source>
        <strain evidence="14 15">SG-1</strain>
    </source>
</reference>
<comment type="function">
    <text evidence="13">Transfers and isomerizes the ribose moiety from AdoMet to the 7-aminomethyl group of 7-deazaguanine (preQ1-tRNA) to give epoxyqueuosine (oQ-tRNA).</text>
</comment>
<dbReference type="EC" id="2.4.99.17" evidence="10 13"/>
<dbReference type="PANTHER" id="PTHR30307">
    <property type="entry name" value="S-ADENOSYLMETHIONINE:TRNA RIBOSYLTRANSFERASE-ISOMERASE"/>
    <property type="match status" value="1"/>
</dbReference>
<evidence type="ECO:0000256" key="8">
    <source>
        <dbReference type="ARBA" id="ARBA00052751"/>
    </source>
</evidence>
<keyword evidence="4 13" id="KW-0963">Cytoplasm</keyword>
<evidence type="ECO:0000256" key="1">
    <source>
        <dbReference type="ARBA" id="ARBA00004496"/>
    </source>
</evidence>
<keyword evidence="6 13" id="KW-0949">S-adenosyl-L-methionine</keyword>
<name>A0A1U9K590_9BACL</name>
<evidence type="ECO:0000256" key="12">
    <source>
        <dbReference type="ARBA" id="ARBA00076160"/>
    </source>
</evidence>
<dbReference type="InterPro" id="IPR036100">
    <property type="entry name" value="QueA_sf"/>
</dbReference>
<keyword evidence="5 13" id="KW-0808">Transferase</keyword>
<comment type="catalytic activity">
    <reaction evidence="8 13">
        <text>7-aminomethyl-7-carbaguanosine(34) in tRNA + S-adenosyl-L-methionine = epoxyqueuosine(34) in tRNA + adenine + L-methionine + 2 H(+)</text>
        <dbReference type="Rhea" id="RHEA:32155"/>
        <dbReference type="Rhea" id="RHEA-COMP:10342"/>
        <dbReference type="Rhea" id="RHEA-COMP:18582"/>
        <dbReference type="ChEBI" id="CHEBI:15378"/>
        <dbReference type="ChEBI" id="CHEBI:16708"/>
        <dbReference type="ChEBI" id="CHEBI:57844"/>
        <dbReference type="ChEBI" id="CHEBI:59789"/>
        <dbReference type="ChEBI" id="CHEBI:82833"/>
        <dbReference type="ChEBI" id="CHEBI:194443"/>
        <dbReference type="EC" id="2.4.99.17"/>
    </reaction>
</comment>
<keyword evidence="15" id="KW-1185">Reference proteome</keyword>
<dbReference type="PANTHER" id="PTHR30307:SF0">
    <property type="entry name" value="S-ADENOSYLMETHIONINE:TRNA RIBOSYLTRANSFERASE-ISOMERASE"/>
    <property type="match status" value="1"/>
</dbReference>